<dbReference type="Pfam" id="PF00397">
    <property type="entry name" value="WW"/>
    <property type="match status" value="1"/>
</dbReference>
<dbReference type="SMART" id="SM00456">
    <property type="entry name" value="WW"/>
    <property type="match status" value="1"/>
</dbReference>
<dbReference type="AlphaFoldDB" id="A0A0C3FVZ4"/>
<dbReference type="EMBL" id="KN832993">
    <property type="protein sequence ID" value="KIM82701.1"/>
    <property type="molecule type" value="Genomic_DNA"/>
</dbReference>
<dbReference type="OrthoDB" id="2444812at2759"/>
<dbReference type="CDD" id="cd00201">
    <property type="entry name" value="WW"/>
    <property type="match status" value="1"/>
</dbReference>
<dbReference type="PROSITE" id="PS01159">
    <property type="entry name" value="WW_DOMAIN_1"/>
    <property type="match status" value="1"/>
</dbReference>
<feature type="compositionally biased region" description="Low complexity" evidence="1">
    <location>
        <begin position="102"/>
        <end position="132"/>
    </location>
</feature>
<dbReference type="Gene3D" id="2.20.70.10">
    <property type="match status" value="1"/>
</dbReference>
<proteinExistence type="predicted"/>
<name>A0A0C3FVZ4_PILCF</name>
<feature type="region of interest" description="Disordered" evidence="1">
    <location>
        <begin position="235"/>
        <end position="281"/>
    </location>
</feature>
<feature type="domain" description="WW" evidence="2">
    <location>
        <begin position="67"/>
        <end position="101"/>
    </location>
</feature>
<feature type="region of interest" description="Disordered" evidence="1">
    <location>
        <begin position="1"/>
        <end position="75"/>
    </location>
</feature>
<evidence type="ECO:0000256" key="1">
    <source>
        <dbReference type="SAM" id="MobiDB-lite"/>
    </source>
</evidence>
<reference evidence="3 4" key="1">
    <citation type="submission" date="2014-04" db="EMBL/GenBank/DDBJ databases">
        <authorList>
            <consortium name="DOE Joint Genome Institute"/>
            <person name="Kuo A."/>
            <person name="Tarkka M."/>
            <person name="Buscot F."/>
            <person name="Kohler A."/>
            <person name="Nagy L.G."/>
            <person name="Floudas D."/>
            <person name="Copeland A."/>
            <person name="Barry K.W."/>
            <person name="Cichocki N."/>
            <person name="Veneault-Fourrey C."/>
            <person name="LaButti K."/>
            <person name="Lindquist E.A."/>
            <person name="Lipzen A."/>
            <person name="Lundell T."/>
            <person name="Morin E."/>
            <person name="Murat C."/>
            <person name="Sun H."/>
            <person name="Tunlid A."/>
            <person name="Henrissat B."/>
            <person name="Grigoriev I.V."/>
            <person name="Hibbett D.S."/>
            <person name="Martin F."/>
            <person name="Nordberg H.P."/>
            <person name="Cantor M.N."/>
            <person name="Hua S.X."/>
        </authorList>
    </citation>
    <scope>NUCLEOTIDE SEQUENCE [LARGE SCALE GENOMIC DNA]</scope>
    <source>
        <strain evidence="3 4">F 1598</strain>
    </source>
</reference>
<evidence type="ECO:0000313" key="3">
    <source>
        <dbReference type="EMBL" id="KIM82701.1"/>
    </source>
</evidence>
<organism evidence="3 4">
    <name type="scientific">Piloderma croceum (strain F 1598)</name>
    <dbReference type="NCBI Taxonomy" id="765440"/>
    <lineage>
        <taxon>Eukaryota</taxon>
        <taxon>Fungi</taxon>
        <taxon>Dikarya</taxon>
        <taxon>Basidiomycota</taxon>
        <taxon>Agaricomycotina</taxon>
        <taxon>Agaricomycetes</taxon>
        <taxon>Agaricomycetidae</taxon>
        <taxon>Atheliales</taxon>
        <taxon>Atheliaceae</taxon>
        <taxon>Piloderma</taxon>
    </lineage>
</organism>
<dbReference type="InterPro" id="IPR001202">
    <property type="entry name" value="WW_dom"/>
</dbReference>
<dbReference type="Proteomes" id="UP000054166">
    <property type="component" value="Unassembled WGS sequence"/>
</dbReference>
<accession>A0A0C3FVZ4</accession>
<reference evidence="4" key="2">
    <citation type="submission" date="2015-01" db="EMBL/GenBank/DDBJ databases">
        <title>Evolutionary Origins and Diversification of the Mycorrhizal Mutualists.</title>
        <authorList>
            <consortium name="DOE Joint Genome Institute"/>
            <consortium name="Mycorrhizal Genomics Consortium"/>
            <person name="Kohler A."/>
            <person name="Kuo A."/>
            <person name="Nagy L.G."/>
            <person name="Floudas D."/>
            <person name="Copeland A."/>
            <person name="Barry K.W."/>
            <person name="Cichocki N."/>
            <person name="Veneault-Fourrey C."/>
            <person name="LaButti K."/>
            <person name="Lindquist E.A."/>
            <person name="Lipzen A."/>
            <person name="Lundell T."/>
            <person name="Morin E."/>
            <person name="Murat C."/>
            <person name="Riley R."/>
            <person name="Ohm R."/>
            <person name="Sun H."/>
            <person name="Tunlid A."/>
            <person name="Henrissat B."/>
            <person name="Grigoriev I.V."/>
            <person name="Hibbett D.S."/>
            <person name="Martin F."/>
        </authorList>
    </citation>
    <scope>NUCLEOTIDE SEQUENCE [LARGE SCALE GENOMIC DNA]</scope>
    <source>
        <strain evidence="4">F 1598</strain>
    </source>
</reference>
<keyword evidence="4" id="KW-1185">Reference proteome</keyword>
<feature type="region of interest" description="Disordered" evidence="1">
    <location>
        <begin position="96"/>
        <end position="150"/>
    </location>
</feature>
<feature type="compositionally biased region" description="Low complexity" evidence="1">
    <location>
        <begin position="139"/>
        <end position="150"/>
    </location>
</feature>
<dbReference type="HOGENOM" id="CLU_061843_1_0_1"/>
<dbReference type="InterPro" id="IPR036020">
    <property type="entry name" value="WW_dom_sf"/>
</dbReference>
<dbReference type="InParanoid" id="A0A0C3FVZ4"/>
<dbReference type="PROSITE" id="PS50020">
    <property type="entry name" value="WW_DOMAIN_2"/>
    <property type="match status" value="1"/>
</dbReference>
<dbReference type="SUPFAM" id="SSF51045">
    <property type="entry name" value="WW domain"/>
    <property type="match status" value="1"/>
</dbReference>
<feature type="compositionally biased region" description="Basic and acidic residues" evidence="1">
    <location>
        <begin position="258"/>
        <end position="267"/>
    </location>
</feature>
<feature type="compositionally biased region" description="Low complexity" evidence="1">
    <location>
        <begin position="49"/>
        <end position="58"/>
    </location>
</feature>
<sequence>MSTSTDRAPATRQVAIYPSVEVTEPTQTEEEPVQQLSNSDASPDDAKGSSESGSKSPSQAAIDTTTSPPPNAWQAILSPQHNAYYFYNTQTHETTWTNPLEPASGSNSSDPSSSTIEPHSSMSSSTSTSQSQSPPPSAQPSASTSTTASSSHHVALQAAALAAGIDPSLAYLDPSLVAGPAGGPMPNTFTAKFNARTGAFTAGDARDPSHLSEFERAKRMSEFYFDVSAWEKDVEARKRAEKEEEESGVGGKRKRPSKKDLERFKEQKKQKKITKTAWLRN</sequence>
<evidence type="ECO:0000313" key="4">
    <source>
        <dbReference type="Proteomes" id="UP000054166"/>
    </source>
</evidence>
<protein>
    <recommendedName>
        <fullName evidence="2">WW domain-containing protein</fullName>
    </recommendedName>
</protein>
<evidence type="ECO:0000259" key="2">
    <source>
        <dbReference type="PROSITE" id="PS50020"/>
    </source>
</evidence>
<gene>
    <name evidence="3" type="ORF">PILCRDRAFT_7613</name>
</gene>